<feature type="domain" description="HTH araC/xylS-type" evidence="7">
    <location>
        <begin position="173"/>
        <end position="271"/>
    </location>
</feature>
<dbReference type="PRINTS" id="PR00032">
    <property type="entry name" value="HTHARAC"/>
</dbReference>
<keyword evidence="3" id="KW-0805">Transcription regulation</keyword>
<accession>A0A2N8L3I4</accession>
<dbReference type="PROSITE" id="PS01124">
    <property type="entry name" value="HTH_ARAC_FAMILY_2"/>
    <property type="match status" value="1"/>
</dbReference>
<evidence type="ECO:0000256" key="2">
    <source>
        <dbReference type="ARBA" id="ARBA00023012"/>
    </source>
</evidence>
<dbReference type="AlphaFoldDB" id="A0A2N8L3I4"/>
<evidence type="ECO:0000256" key="3">
    <source>
        <dbReference type="ARBA" id="ARBA00023015"/>
    </source>
</evidence>
<evidence type="ECO:0000313" key="10">
    <source>
        <dbReference type="Proteomes" id="UP000235916"/>
    </source>
</evidence>
<name>A0A2N8L3I4_9BURK</name>
<sequence>MFSAPAVSTSLFTKPASPRLPADGPAVDAAHVLLIDDVPEELRWLTQLLRPLYRLSLADSAQQGLQRAQMLRPDVILLDVGLPDLDGHALCRLLKADPLTAAIPVLFLSAHNAPEQRVRGLQSGAVDFISKPFYPEEVLARLQVHLQLALQRQPAPAAPPDAAARHPEQPLLEVAMRYIREHLAGLQGVGDVAQQVGLSEKRLLALFREHLGLTVSGFIAEERVRTGQRLLAETLMSVQDIAFAVGFNNPGNFATAFRERHGLSPQAYRQGLREAPALALATDSPTATPQPGHAL</sequence>
<feature type="modified residue" description="4-aspartylphosphate" evidence="6">
    <location>
        <position position="79"/>
    </location>
</feature>
<dbReference type="Proteomes" id="UP000235916">
    <property type="component" value="Unassembled WGS sequence"/>
</dbReference>
<dbReference type="GO" id="GO:0032993">
    <property type="term" value="C:protein-DNA complex"/>
    <property type="evidence" value="ECO:0007669"/>
    <property type="project" value="TreeGrafter"/>
</dbReference>
<dbReference type="PANTHER" id="PTHR48111:SF1">
    <property type="entry name" value="TWO-COMPONENT RESPONSE REGULATOR ORR33"/>
    <property type="match status" value="1"/>
</dbReference>
<dbReference type="EMBL" id="POSP01000001">
    <property type="protein sequence ID" value="PND40268.1"/>
    <property type="molecule type" value="Genomic_DNA"/>
</dbReference>
<keyword evidence="10" id="KW-1185">Reference proteome</keyword>
<evidence type="ECO:0000256" key="4">
    <source>
        <dbReference type="ARBA" id="ARBA00023125"/>
    </source>
</evidence>
<dbReference type="InterPro" id="IPR020449">
    <property type="entry name" value="Tscrpt_reg_AraC-type_HTH"/>
</dbReference>
<protein>
    <submittedName>
        <fullName evidence="9">DNA-binding response regulator</fullName>
    </submittedName>
</protein>
<keyword evidence="5" id="KW-0804">Transcription</keyword>
<keyword evidence="2" id="KW-0902">Two-component regulatory system</keyword>
<dbReference type="GO" id="GO:0000156">
    <property type="term" value="F:phosphorelay response regulator activity"/>
    <property type="evidence" value="ECO:0007669"/>
    <property type="project" value="TreeGrafter"/>
</dbReference>
<dbReference type="SUPFAM" id="SSF52172">
    <property type="entry name" value="CheY-like"/>
    <property type="match status" value="1"/>
</dbReference>
<dbReference type="PROSITE" id="PS00041">
    <property type="entry name" value="HTH_ARAC_FAMILY_1"/>
    <property type="match status" value="1"/>
</dbReference>
<dbReference type="InterPro" id="IPR018060">
    <property type="entry name" value="HTH_AraC"/>
</dbReference>
<comment type="caution">
    <text evidence="9">The sequence shown here is derived from an EMBL/GenBank/DDBJ whole genome shotgun (WGS) entry which is preliminary data.</text>
</comment>
<evidence type="ECO:0000256" key="5">
    <source>
        <dbReference type="ARBA" id="ARBA00023163"/>
    </source>
</evidence>
<dbReference type="OrthoDB" id="9801101at2"/>
<dbReference type="SMART" id="SM00448">
    <property type="entry name" value="REC"/>
    <property type="match status" value="1"/>
</dbReference>
<reference evidence="9 10" key="1">
    <citation type="submission" date="2018-01" db="EMBL/GenBank/DDBJ databases">
        <title>Draft genome sequence of Paucibacter aquatile CR182 isolated from freshwater of the Nakdong River.</title>
        <authorList>
            <person name="Choi A."/>
            <person name="Chung E.J."/>
        </authorList>
    </citation>
    <scope>NUCLEOTIDE SEQUENCE [LARGE SCALE GENOMIC DNA]</scope>
    <source>
        <strain evidence="9 10">CR182</strain>
    </source>
</reference>
<dbReference type="SMART" id="SM00342">
    <property type="entry name" value="HTH_ARAC"/>
    <property type="match status" value="1"/>
</dbReference>
<dbReference type="Gene3D" id="1.10.10.60">
    <property type="entry name" value="Homeodomain-like"/>
    <property type="match status" value="1"/>
</dbReference>
<feature type="domain" description="Response regulatory" evidence="8">
    <location>
        <begin position="31"/>
        <end position="146"/>
    </location>
</feature>
<evidence type="ECO:0000256" key="1">
    <source>
        <dbReference type="ARBA" id="ARBA00022553"/>
    </source>
</evidence>
<dbReference type="InterPro" id="IPR039420">
    <property type="entry name" value="WalR-like"/>
</dbReference>
<evidence type="ECO:0000259" key="7">
    <source>
        <dbReference type="PROSITE" id="PS01124"/>
    </source>
</evidence>
<dbReference type="Pfam" id="PF12833">
    <property type="entry name" value="HTH_18"/>
    <property type="match status" value="1"/>
</dbReference>
<gene>
    <name evidence="9" type="ORF">C1O66_02485</name>
</gene>
<organism evidence="9 10">
    <name type="scientific">Kinneretia aquatilis</name>
    <dbReference type="NCBI Taxonomy" id="2070761"/>
    <lineage>
        <taxon>Bacteria</taxon>
        <taxon>Pseudomonadati</taxon>
        <taxon>Pseudomonadota</taxon>
        <taxon>Betaproteobacteria</taxon>
        <taxon>Burkholderiales</taxon>
        <taxon>Sphaerotilaceae</taxon>
        <taxon>Roseateles</taxon>
    </lineage>
</organism>
<dbReference type="GO" id="GO:0000976">
    <property type="term" value="F:transcription cis-regulatory region binding"/>
    <property type="evidence" value="ECO:0007669"/>
    <property type="project" value="TreeGrafter"/>
</dbReference>
<evidence type="ECO:0000256" key="6">
    <source>
        <dbReference type="PROSITE-ProRule" id="PRU00169"/>
    </source>
</evidence>
<evidence type="ECO:0000259" key="8">
    <source>
        <dbReference type="PROSITE" id="PS50110"/>
    </source>
</evidence>
<dbReference type="Gene3D" id="3.40.50.2300">
    <property type="match status" value="1"/>
</dbReference>
<dbReference type="InterPro" id="IPR009057">
    <property type="entry name" value="Homeodomain-like_sf"/>
</dbReference>
<dbReference type="InterPro" id="IPR011006">
    <property type="entry name" value="CheY-like_superfamily"/>
</dbReference>
<dbReference type="Pfam" id="PF00072">
    <property type="entry name" value="Response_reg"/>
    <property type="match status" value="1"/>
</dbReference>
<keyword evidence="4 9" id="KW-0238">DNA-binding</keyword>
<dbReference type="PROSITE" id="PS50110">
    <property type="entry name" value="RESPONSE_REGULATORY"/>
    <property type="match status" value="1"/>
</dbReference>
<dbReference type="GO" id="GO:0005829">
    <property type="term" value="C:cytosol"/>
    <property type="evidence" value="ECO:0007669"/>
    <property type="project" value="TreeGrafter"/>
</dbReference>
<dbReference type="InterPro" id="IPR018062">
    <property type="entry name" value="HTH_AraC-typ_CS"/>
</dbReference>
<dbReference type="InterPro" id="IPR001789">
    <property type="entry name" value="Sig_transdc_resp-reg_receiver"/>
</dbReference>
<proteinExistence type="predicted"/>
<evidence type="ECO:0000313" key="9">
    <source>
        <dbReference type="EMBL" id="PND40268.1"/>
    </source>
</evidence>
<dbReference type="GO" id="GO:0003700">
    <property type="term" value="F:DNA-binding transcription factor activity"/>
    <property type="evidence" value="ECO:0007669"/>
    <property type="project" value="InterPro"/>
</dbReference>
<keyword evidence="1 6" id="KW-0597">Phosphoprotein</keyword>
<dbReference type="PANTHER" id="PTHR48111">
    <property type="entry name" value="REGULATOR OF RPOS"/>
    <property type="match status" value="1"/>
</dbReference>
<dbReference type="SUPFAM" id="SSF46689">
    <property type="entry name" value="Homeodomain-like"/>
    <property type="match status" value="2"/>
</dbReference>